<reference evidence="1 2" key="1">
    <citation type="submission" date="2012-08" db="EMBL/GenBank/DDBJ databases">
        <title>Whole genome shotgun sequence of Austwickia chelonae NBRC 105200.</title>
        <authorList>
            <person name="Yoshida I."/>
            <person name="Hosoyama A."/>
            <person name="Tsuchikane K."/>
            <person name="Katsumata H."/>
            <person name="Ando Y."/>
            <person name="Ohji S."/>
            <person name="Hamada M."/>
            <person name="Tamura T."/>
            <person name="Yamazoe A."/>
            <person name="Yamazaki S."/>
            <person name="Fujita N."/>
        </authorList>
    </citation>
    <scope>NUCLEOTIDE SEQUENCE [LARGE SCALE GENOMIC DNA]</scope>
    <source>
        <strain evidence="1 2">NBRC 105200</strain>
    </source>
</reference>
<dbReference type="OrthoDB" id="9798122at2"/>
<evidence type="ECO:0008006" key="3">
    <source>
        <dbReference type="Google" id="ProtNLM"/>
    </source>
</evidence>
<evidence type="ECO:0000313" key="1">
    <source>
        <dbReference type="EMBL" id="GAB78877.1"/>
    </source>
</evidence>
<protein>
    <recommendedName>
        <fullName evidence="3">DUF2470 domain-containing protein</fullName>
    </recommendedName>
</protein>
<dbReference type="EMBL" id="BAGZ01000017">
    <property type="protein sequence ID" value="GAB78877.1"/>
    <property type="molecule type" value="Genomic_DNA"/>
</dbReference>
<evidence type="ECO:0000313" key="2">
    <source>
        <dbReference type="Proteomes" id="UP000008495"/>
    </source>
</evidence>
<keyword evidence="2" id="KW-1185">Reference proteome</keyword>
<name>K6WAK8_9MICO</name>
<proteinExistence type="predicted"/>
<comment type="caution">
    <text evidence="1">The sequence shown here is derived from an EMBL/GenBank/DDBJ whole genome shotgun (WGS) entry which is preliminary data.</text>
</comment>
<accession>K6WAK8</accession>
<gene>
    <name evidence="1" type="ORF">AUCHE_17_00890</name>
</gene>
<dbReference type="AlphaFoldDB" id="K6WAK8"/>
<dbReference type="RefSeq" id="WP_006503634.1">
    <property type="nucleotide sequence ID" value="NZ_BAGZ01000017.1"/>
</dbReference>
<dbReference type="Proteomes" id="UP000008495">
    <property type="component" value="Unassembled WGS sequence"/>
</dbReference>
<dbReference type="eggNOG" id="ENOG5032SNH">
    <property type="taxonomic scope" value="Bacteria"/>
</dbReference>
<organism evidence="1 2">
    <name type="scientific">Austwickia chelonae NBRC 105200</name>
    <dbReference type="NCBI Taxonomy" id="1184607"/>
    <lineage>
        <taxon>Bacteria</taxon>
        <taxon>Bacillati</taxon>
        <taxon>Actinomycetota</taxon>
        <taxon>Actinomycetes</taxon>
        <taxon>Micrococcales</taxon>
        <taxon>Dermatophilaceae</taxon>
        <taxon>Austwickia</taxon>
    </lineage>
</organism>
<sequence length="274" mass="29462">MTPPPGPATLQIEQALASRTRTAARRALTGAGAATFTALDTEPGHGHDVIAHGLTDRGDFLMALARPHPAHPATRPTRARCDIRREAAEPRVRITAATVHLLGTVEWLTETARTTQLHEKALPETITTVAEIPDIMIGTLQIDRLIVHDSSGAVPLPLDGLLDDPATETFPHRGDALAAHEIVAAHPATALADLCTAVKDGHVVGRQLSERPHHQPCRHIRGKTFCVDTDAGGVTLMHIGERTTDVVYAAFRSPVRDLTGLRVELDHLIGLTRN</sequence>